<feature type="domain" description="Thioredoxin" evidence="3">
    <location>
        <begin position="34"/>
        <end position="196"/>
    </location>
</feature>
<evidence type="ECO:0000256" key="2">
    <source>
        <dbReference type="ARBA" id="ARBA00023008"/>
    </source>
</evidence>
<dbReference type="PANTHER" id="PTHR12151">
    <property type="entry name" value="ELECTRON TRANSPORT PROTIN SCO1/SENC FAMILY MEMBER"/>
    <property type="match status" value="1"/>
</dbReference>
<name>A0ABW8PYN3_9GAMM</name>
<evidence type="ECO:0000313" key="4">
    <source>
        <dbReference type="EMBL" id="MFK7161392.1"/>
    </source>
</evidence>
<accession>A0ABW8PYN3</accession>
<comment type="caution">
    <text evidence="4">The sequence shown here is derived from an EMBL/GenBank/DDBJ whole genome shotgun (WGS) entry which is preliminary data.</text>
</comment>
<evidence type="ECO:0000259" key="3">
    <source>
        <dbReference type="PROSITE" id="PS51352"/>
    </source>
</evidence>
<evidence type="ECO:0000313" key="5">
    <source>
        <dbReference type="Proteomes" id="UP001621714"/>
    </source>
</evidence>
<dbReference type="SUPFAM" id="SSF52833">
    <property type="entry name" value="Thioredoxin-like"/>
    <property type="match status" value="1"/>
</dbReference>
<protein>
    <submittedName>
        <fullName evidence="4">SCO family protein</fullName>
    </submittedName>
</protein>
<keyword evidence="2" id="KW-0186">Copper</keyword>
<dbReference type="PANTHER" id="PTHR12151:SF25">
    <property type="entry name" value="LINALOOL DEHYDRATASE_ISOMERASE DOMAIN-CONTAINING PROTEIN"/>
    <property type="match status" value="1"/>
</dbReference>
<dbReference type="CDD" id="cd02968">
    <property type="entry name" value="SCO"/>
    <property type="match status" value="1"/>
</dbReference>
<reference evidence="4 5" key="1">
    <citation type="submission" date="2024-02" db="EMBL/GenBank/DDBJ databases">
        <title>Marinospirillum sp. MEB 164 isolated from Lonar lake sediment.</title>
        <authorList>
            <person name="Joshi A."/>
            <person name="Thite S."/>
        </authorList>
    </citation>
    <scope>NUCLEOTIDE SEQUENCE [LARGE SCALE GENOMIC DNA]</scope>
    <source>
        <strain evidence="4 5">MEB164</strain>
    </source>
</reference>
<dbReference type="PROSITE" id="PS51352">
    <property type="entry name" value="THIOREDOXIN_2"/>
    <property type="match status" value="1"/>
</dbReference>
<keyword evidence="5" id="KW-1185">Reference proteome</keyword>
<proteinExistence type="inferred from homology"/>
<dbReference type="InterPro" id="IPR036249">
    <property type="entry name" value="Thioredoxin-like_sf"/>
</dbReference>
<dbReference type="Proteomes" id="UP001621714">
    <property type="component" value="Unassembled WGS sequence"/>
</dbReference>
<dbReference type="InterPro" id="IPR003782">
    <property type="entry name" value="SCO1/SenC"/>
</dbReference>
<comment type="similarity">
    <text evidence="1">Belongs to the SCO1/2 family.</text>
</comment>
<organism evidence="4 5">
    <name type="scientific">Marinospirillum alkalitolerans</name>
    <dbReference type="NCBI Taxonomy" id="3123374"/>
    <lineage>
        <taxon>Bacteria</taxon>
        <taxon>Pseudomonadati</taxon>
        <taxon>Pseudomonadota</taxon>
        <taxon>Gammaproteobacteria</taxon>
        <taxon>Oceanospirillales</taxon>
        <taxon>Oceanospirillaceae</taxon>
        <taxon>Marinospirillum</taxon>
    </lineage>
</organism>
<dbReference type="Pfam" id="PF02630">
    <property type="entry name" value="SCO1-SenC"/>
    <property type="match status" value="1"/>
</dbReference>
<dbReference type="EMBL" id="JBANFI010000005">
    <property type="protein sequence ID" value="MFK7161392.1"/>
    <property type="molecule type" value="Genomic_DNA"/>
</dbReference>
<gene>
    <name evidence="4" type="ORF">V6U78_10125</name>
</gene>
<evidence type="ECO:0000256" key="1">
    <source>
        <dbReference type="ARBA" id="ARBA00010996"/>
    </source>
</evidence>
<dbReference type="RefSeq" id="WP_405340107.1">
    <property type="nucleotide sequence ID" value="NZ_JBANFI010000005.1"/>
</dbReference>
<dbReference type="InterPro" id="IPR013766">
    <property type="entry name" value="Thioredoxin_domain"/>
</dbReference>
<sequence>MAVHRPLLIFGLAALLFFAGVQIWMGVQSNAPRIQERPQGAPFVLQSASGDFDLASLDERLALIYFGYTWCPDICPASMMFMAGAMAELPEAWQAKIQPIFISVDPERDTPERLAAYADFFEANILGLTGEADQLEALARSYGAFYRFVELDSAMGYAVDHSSDFYLASSQGELLATLPHANSSNELYRALSAALARLAQDS</sequence>
<dbReference type="Gene3D" id="3.40.30.10">
    <property type="entry name" value="Glutaredoxin"/>
    <property type="match status" value="1"/>
</dbReference>